<proteinExistence type="predicted"/>
<sequence length="49" mass="4939">MGKLGSLSSKLCTSLSIFTLKDANGAPAGMGTCDCFGLEVNLRGTCVLG</sequence>
<reference evidence="1" key="1">
    <citation type="journal article" date="2023" name="Mol. Ecol. Resour.">
        <title>Chromosome-level genome assembly of a triploid poplar Populus alba 'Berolinensis'.</title>
        <authorList>
            <person name="Chen S."/>
            <person name="Yu Y."/>
            <person name="Wang X."/>
            <person name="Wang S."/>
            <person name="Zhang T."/>
            <person name="Zhou Y."/>
            <person name="He R."/>
            <person name="Meng N."/>
            <person name="Wang Y."/>
            <person name="Liu W."/>
            <person name="Liu Z."/>
            <person name="Liu J."/>
            <person name="Guo Q."/>
            <person name="Huang H."/>
            <person name="Sederoff R.R."/>
            <person name="Wang G."/>
            <person name="Qu G."/>
            <person name="Chen S."/>
        </authorList>
    </citation>
    <scope>NUCLEOTIDE SEQUENCE</scope>
    <source>
        <strain evidence="1">SC-2020</strain>
    </source>
</reference>
<keyword evidence="2" id="KW-1185">Reference proteome</keyword>
<organism evidence="1 2">
    <name type="scientific">Populus alba x Populus x berolinensis</name>
    <dbReference type="NCBI Taxonomy" id="444605"/>
    <lineage>
        <taxon>Eukaryota</taxon>
        <taxon>Viridiplantae</taxon>
        <taxon>Streptophyta</taxon>
        <taxon>Embryophyta</taxon>
        <taxon>Tracheophyta</taxon>
        <taxon>Spermatophyta</taxon>
        <taxon>Magnoliopsida</taxon>
        <taxon>eudicotyledons</taxon>
        <taxon>Gunneridae</taxon>
        <taxon>Pentapetalae</taxon>
        <taxon>rosids</taxon>
        <taxon>fabids</taxon>
        <taxon>Malpighiales</taxon>
        <taxon>Salicaceae</taxon>
        <taxon>Saliceae</taxon>
        <taxon>Populus</taxon>
    </lineage>
</organism>
<gene>
    <name evidence="1" type="ORF">NC653_041340</name>
</gene>
<accession>A0AAD6PQM0</accession>
<evidence type="ECO:0000313" key="1">
    <source>
        <dbReference type="EMBL" id="KAJ6952151.1"/>
    </source>
</evidence>
<dbReference type="Proteomes" id="UP001164929">
    <property type="component" value="Chromosome 19"/>
</dbReference>
<dbReference type="EMBL" id="JAQIZT010000019">
    <property type="protein sequence ID" value="KAJ6952151.1"/>
    <property type="molecule type" value="Genomic_DNA"/>
</dbReference>
<dbReference type="AlphaFoldDB" id="A0AAD6PQM0"/>
<name>A0AAD6PQM0_9ROSI</name>
<protein>
    <submittedName>
        <fullName evidence="1">Uncharacterized protein</fullName>
    </submittedName>
</protein>
<comment type="caution">
    <text evidence="1">The sequence shown here is derived from an EMBL/GenBank/DDBJ whole genome shotgun (WGS) entry which is preliminary data.</text>
</comment>
<evidence type="ECO:0000313" key="2">
    <source>
        <dbReference type="Proteomes" id="UP001164929"/>
    </source>
</evidence>